<dbReference type="GO" id="GO:0004843">
    <property type="term" value="F:cysteine-type deubiquitinase activity"/>
    <property type="evidence" value="ECO:0007669"/>
    <property type="project" value="InterPro"/>
</dbReference>
<dbReference type="Proteomes" id="UP000013827">
    <property type="component" value="Unassembled WGS sequence"/>
</dbReference>
<evidence type="ECO:0000313" key="3">
    <source>
        <dbReference type="EnsemblProtists" id="EOD16316"/>
    </source>
</evidence>
<dbReference type="GO" id="GO:0016579">
    <property type="term" value="P:protein deubiquitination"/>
    <property type="evidence" value="ECO:0007669"/>
    <property type="project" value="InterPro"/>
</dbReference>
<feature type="domain" description="USP" evidence="2">
    <location>
        <begin position="155"/>
        <end position="536"/>
    </location>
</feature>
<dbReference type="Pfam" id="PF00443">
    <property type="entry name" value="UCH"/>
    <property type="match status" value="1"/>
</dbReference>
<dbReference type="EnsemblProtists" id="EOD16316">
    <property type="protein sequence ID" value="EOD16316"/>
    <property type="gene ID" value="EMIHUDRAFT_102911"/>
</dbReference>
<dbReference type="InterPro" id="IPR001394">
    <property type="entry name" value="Peptidase_C19_UCH"/>
</dbReference>
<reference evidence="4" key="1">
    <citation type="journal article" date="2013" name="Nature">
        <title>Pan genome of the phytoplankton Emiliania underpins its global distribution.</title>
        <authorList>
            <person name="Read B.A."/>
            <person name="Kegel J."/>
            <person name="Klute M.J."/>
            <person name="Kuo A."/>
            <person name="Lefebvre S.C."/>
            <person name="Maumus F."/>
            <person name="Mayer C."/>
            <person name="Miller J."/>
            <person name="Monier A."/>
            <person name="Salamov A."/>
            <person name="Young J."/>
            <person name="Aguilar M."/>
            <person name="Claverie J.M."/>
            <person name="Frickenhaus S."/>
            <person name="Gonzalez K."/>
            <person name="Herman E.K."/>
            <person name="Lin Y.C."/>
            <person name="Napier J."/>
            <person name="Ogata H."/>
            <person name="Sarno A.F."/>
            <person name="Shmutz J."/>
            <person name="Schroeder D."/>
            <person name="de Vargas C."/>
            <person name="Verret F."/>
            <person name="von Dassow P."/>
            <person name="Valentin K."/>
            <person name="Van de Peer Y."/>
            <person name="Wheeler G."/>
            <person name="Dacks J.B."/>
            <person name="Delwiche C.F."/>
            <person name="Dyhrman S.T."/>
            <person name="Glockner G."/>
            <person name="John U."/>
            <person name="Richards T."/>
            <person name="Worden A.Z."/>
            <person name="Zhang X."/>
            <person name="Grigoriev I.V."/>
            <person name="Allen A.E."/>
            <person name="Bidle K."/>
            <person name="Borodovsky M."/>
            <person name="Bowler C."/>
            <person name="Brownlee C."/>
            <person name="Cock J.M."/>
            <person name="Elias M."/>
            <person name="Gladyshev V.N."/>
            <person name="Groth M."/>
            <person name="Guda C."/>
            <person name="Hadaegh A."/>
            <person name="Iglesias-Rodriguez M.D."/>
            <person name="Jenkins J."/>
            <person name="Jones B.M."/>
            <person name="Lawson T."/>
            <person name="Leese F."/>
            <person name="Lindquist E."/>
            <person name="Lobanov A."/>
            <person name="Lomsadze A."/>
            <person name="Malik S.B."/>
            <person name="Marsh M.E."/>
            <person name="Mackinder L."/>
            <person name="Mock T."/>
            <person name="Mueller-Roeber B."/>
            <person name="Pagarete A."/>
            <person name="Parker M."/>
            <person name="Probert I."/>
            <person name="Quesneville H."/>
            <person name="Raines C."/>
            <person name="Rensing S.A."/>
            <person name="Riano-Pachon D.M."/>
            <person name="Richier S."/>
            <person name="Rokitta S."/>
            <person name="Shiraiwa Y."/>
            <person name="Soanes D.M."/>
            <person name="van der Giezen M."/>
            <person name="Wahlund T.M."/>
            <person name="Williams B."/>
            <person name="Wilson W."/>
            <person name="Wolfe G."/>
            <person name="Wurch L.L."/>
        </authorList>
    </citation>
    <scope>NUCLEOTIDE SEQUENCE</scope>
</reference>
<evidence type="ECO:0000259" key="2">
    <source>
        <dbReference type="PROSITE" id="PS50235"/>
    </source>
</evidence>
<dbReference type="PROSITE" id="PS50235">
    <property type="entry name" value="USP_3"/>
    <property type="match status" value="1"/>
</dbReference>
<dbReference type="PANTHER" id="PTHR24006:SF702">
    <property type="entry name" value="UBIQUITIN CARBOXYL-TERMINAL HYDROLASE 47"/>
    <property type="match status" value="1"/>
</dbReference>
<organism evidence="3 4">
    <name type="scientific">Emiliania huxleyi (strain CCMP1516)</name>
    <dbReference type="NCBI Taxonomy" id="280463"/>
    <lineage>
        <taxon>Eukaryota</taxon>
        <taxon>Haptista</taxon>
        <taxon>Haptophyta</taxon>
        <taxon>Prymnesiophyceae</taxon>
        <taxon>Isochrysidales</taxon>
        <taxon>Noelaerhabdaceae</taxon>
        <taxon>Emiliania</taxon>
    </lineage>
</organism>
<dbReference type="eggNOG" id="KOG4598">
    <property type="taxonomic scope" value="Eukaryota"/>
</dbReference>
<proteinExistence type="predicted"/>
<dbReference type="InterPro" id="IPR018200">
    <property type="entry name" value="USP_CS"/>
</dbReference>
<dbReference type="HOGENOM" id="CLU_439064_0_0_1"/>
<feature type="region of interest" description="Disordered" evidence="1">
    <location>
        <begin position="445"/>
        <end position="471"/>
    </location>
</feature>
<protein>
    <recommendedName>
        <fullName evidence="2">USP domain-containing protein</fullName>
    </recommendedName>
</protein>
<dbReference type="InterPro" id="IPR028889">
    <property type="entry name" value="USP"/>
</dbReference>
<evidence type="ECO:0000313" key="4">
    <source>
        <dbReference type="Proteomes" id="UP000013827"/>
    </source>
</evidence>
<dbReference type="GeneID" id="17262476"/>
<accession>A0A0D3IYI1</accession>
<sequence>MLAAAPTDETPMLTFIVTKPGQRLSVTLPQDATLLALHEAVATEADLVPGTFELCESARDDGTEVAHRLDDTGAYTTTLLQASFRHKQRLLLRGVDGCTPVPQSDSRSSAAAQALGTVALWNSSQSSPIAGLSQGLAALGSGAGCTAPPNAEGFVGLVNQGATCYLSSLLQSLYMTPEFRRIVYQWRPRGEPAAAGEGERGEDSSAAGSSSITAQLQRLFVAMQDGQATNASLAEAEAAAGAADAGAAGEGKLRAGGCGSVRAIDTRELTQSFGWGAADSFTQHDVQELLRVLFDALEAELVGTAQEGALAELYGGEWEEFVQCRACLRESARASAFHELSLPVKLDSLGGCLDVRCSRREDTRGCLDHLLEPEELSGDNAYHCDHCGGKRDALKGCRLCRLPPILTVSLKRFDFDLATLRRVKIDHLVRLPHALRPARYLDATAPPRKRKLSENSSGAPSGAASPEAGAEAGAEAEAGHYFAYVRNLERRSWLRFDDSTVTPLDEADLAAATTDDAIAHRGGFGASAYMCLYRRVPDSGDDTFPSVPPQLREFLAALPPPQTVVAAAPQTGAERGVRIRAAAGLAPVSPLEEVGGGAGEEADAPMITASAEVTGTVHEEEVV</sequence>
<dbReference type="PANTHER" id="PTHR24006">
    <property type="entry name" value="UBIQUITIN CARBOXYL-TERMINAL HYDROLASE"/>
    <property type="match status" value="1"/>
</dbReference>
<evidence type="ECO:0000256" key="1">
    <source>
        <dbReference type="SAM" id="MobiDB-lite"/>
    </source>
</evidence>
<dbReference type="GO" id="GO:0005829">
    <property type="term" value="C:cytosol"/>
    <property type="evidence" value="ECO:0007669"/>
    <property type="project" value="TreeGrafter"/>
</dbReference>
<reference evidence="3" key="2">
    <citation type="submission" date="2024-10" db="UniProtKB">
        <authorList>
            <consortium name="EnsemblProtists"/>
        </authorList>
    </citation>
    <scope>IDENTIFICATION</scope>
</reference>
<dbReference type="InterPro" id="IPR038765">
    <property type="entry name" value="Papain-like_cys_pep_sf"/>
</dbReference>
<feature type="compositionally biased region" description="Low complexity" evidence="1">
    <location>
        <begin position="454"/>
        <end position="471"/>
    </location>
</feature>
<dbReference type="GO" id="GO:0005634">
    <property type="term" value="C:nucleus"/>
    <property type="evidence" value="ECO:0007669"/>
    <property type="project" value="TreeGrafter"/>
</dbReference>
<dbReference type="KEGG" id="ehx:EMIHUDRAFT_102911"/>
<dbReference type="STRING" id="2903.R1DZV1"/>
<dbReference type="PROSITE" id="PS00972">
    <property type="entry name" value="USP_1"/>
    <property type="match status" value="1"/>
</dbReference>
<dbReference type="InterPro" id="IPR050164">
    <property type="entry name" value="Peptidase_C19"/>
</dbReference>
<dbReference type="AlphaFoldDB" id="A0A0D3IYI1"/>
<dbReference type="PaxDb" id="2903-EOD16316"/>
<dbReference type="Gene3D" id="3.90.70.10">
    <property type="entry name" value="Cysteine proteinases"/>
    <property type="match status" value="1"/>
</dbReference>
<name>A0A0D3IYI1_EMIH1</name>
<dbReference type="RefSeq" id="XP_005768745.1">
    <property type="nucleotide sequence ID" value="XM_005768688.1"/>
</dbReference>
<dbReference type="SUPFAM" id="SSF54001">
    <property type="entry name" value="Cysteine proteinases"/>
    <property type="match status" value="1"/>
</dbReference>
<keyword evidence="4" id="KW-1185">Reference proteome</keyword>